<dbReference type="PANTHER" id="PTHR45982">
    <property type="entry name" value="REGULATOR OF CHROMOSOME CONDENSATION"/>
    <property type="match status" value="1"/>
</dbReference>
<sequence>MITILHTMTQPIFLAFSTAFSKPSKKSITSPPANHVETHPINLTHKNFQLPDTTASIHKFLFGQNHVLVLYENGELYASGDNSHGELGTGTTEPLEIGREWHLLAQNVHDCALGLYHTVYLTREARVYALGRNNEAQLGVGSFGTDVYEPREVKVGQRRHSGSEQSVRMKPLPASDQIVHVSCGAYHTVLQAHNGICYAFGRGIEGQLGNLGHLRKSVKTEKDIKIEKDTSSSNGNDSQEETLAQQKPTSSRLKSFDVCHDSSNPMSIYLQFQPTPKPIKCLDHSPDPLHQRRRPFTPIVQIGCGENYTALLSIDGRVLAAGEGRTGVLGKGKCSSHNYLVEQVQFSDGNDAASILGGNKQDTRQRLIDVQIEMERIPPPPKPKIVDQEDEEEIRDEDCTFKMRTSFGMELIQKPEGEEDTLVEEQRSTPPDIIQMANGWNHSLLLSSTGDLYASGLNLFGQCGLNHRRTQTRYAKVPKSKAFAKEQILDIGCGNTYSAVLTASGRLYVMGRLPGDRTYQWGSGGDYILPTELQYFARRGFAVERMFCGARDLVVQVVEMEE</sequence>
<feature type="region of interest" description="Disordered" evidence="2">
    <location>
        <begin position="222"/>
        <end position="255"/>
    </location>
</feature>
<proteinExistence type="predicted"/>
<dbReference type="PANTHER" id="PTHR45982:SF1">
    <property type="entry name" value="REGULATOR OF CHROMOSOME CONDENSATION"/>
    <property type="match status" value="1"/>
</dbReference>
<dbReference type="InterPro" id="IPR051553">
    <property type="entry name" value="Ran_GTPase-activating"/>
</dbReference>
<evidence type="ECO:0000313" key="3">
    <source>
        <dbReference type="EMBL" id="CAD9080405.1"/>
    </source>
</evidence>
<dbReference type="PRINTS" id="PR00633">
    <property type="entry name" value="RCCNDNSATION"/>
</dbReference>
<accession>A0A7S1KP71</accession>
<dbReference type="Gene3D" id="2.130.10.30">
    <property type="entry name" value="Regulator of chromosome condensation 1/beta-lactamase-inhibitor protein II"/>
    <property type="match status" value="3"/>
</dbReference>
<feature type="repeat" description="RCC1" evidence="1">
    <location>
        <begin position="74"/>
        <end position="124"/>
    </location>
</feature>
<dbReference type="EMBL" id="HBGD01004406">
    <property type="protein sequence ID" value="CAD9080405.1"/>
    <property type="molecule type" value="Transcribed_RNA"/>
</dbReference>
<dbReference type="Pfam" id="PF00415">
    <property type="entry name" value="RCC1"/>
    <property type="match status" value="1"/>
</dbReference>
<feature type="repeat" description="RCC1" evidence="1">
    <location>
        <begin position="450"/>
        <end position="504"/>
    </location>
</feature>
<dbReference type="AlphaFoldDB" id="A0A7S1KP71"/>
<dbReference type="Pfam" id="PF13540">
    <property type="entry name" value="RCC1_2"/>
    <property type="match status" value="2"/>
</dbReference>
<reference evidence="3" key="1">
    <citation type="submission" date="2021-01" db="EMBL/GenBank/DDBJ databases">
        <authorList>
            <person name="Corre E."/>
            <person name="Pelletier E."/>
            <person name="Niang G."/>
            <person name="Scheremetjew M."/>
            <person name="Finn R."/>
            <person name="Kale V."/>
            <person name="Holt S."/>
            <person name="Cochrane G."/>
            <person name="Meng A."/>
            <person name="Brown T."/>
            <person name="Cohen L."/>
        </authorList>
    </citation>
    <scope>NUCLEOTIDE SEQUENCE</scope>
    <source>
        <strain evidence="3">WS</strain>
    </source>
</reference>
<evidence type="ECO:0000256" key="1">
    <source>
        <dbReference type="PROSITE-ProRule" id="PRU00235"/>
    </source>
</evidence>
<feature type="compositionally biased region" description="Polar residues" evidence="2">
    <location>
        <begin position="231"/>
        <end position="253"/>
    </location>
</feature>
<dbReference type="SUPFAM" id="SSF50985">
    <property type="entry name" value="RCC1/BLIP-II"/>
    <property type="match status" value="1"/>
</dbReference>
<organism evidence="3">
    <name type="scientific">Percolomonas cosmopolitus</name>
    <dbReference type="NCBI Taxonomy" id="63605"/>
    <lineage>
        <taxon>Eukaryota</taxon>
        <taxon>Discoba</taxon>
        <taxon>Heterolobosea</taxon>
        <taxon>Tetramitia</taxon>
        <taxon>Eutetramitia</taxon>
        <taxon>Percolomonadidae</taxon>
        <taxon>Percolomonas</taxon>
    </lineage>
</organism>
<gene>
    <name evidence="3" type="ORF">PCOS0759_LOCUS3645</name>
</gene>
<dbReference type="PROSITE" id="PS50012">
    <property type="entry name" value="RCC1_3"/>
    <property type="match status" value="3"/>
</dbReference>
<feature type="repeat" description="RCC1" evidence="1">
    <location>
        <begin position="125"/>
        <end position="194"/>
    </location>
</feature>
<name>A0A7S1KP71_9EUKA</name>
<dbReference type="InterPro" id="IPR000408">
    <property type="entry name" value="Reg_chr_condens"/>
</dbReference>
<dbReference type="InterPro" id="IPR009091">
    <property type="entry name" value="RCC1/BLIP-II"/>
</dbReference>
<evidence type="ECO:0000256" key="2">
    <source>
        <dbReference type="SAM" id="MobiDB-lite"/>
    </source>
</evidence>
<protein>
    <submittedName>
        <fullName evidence="3">Uncharacterized protein</fullName>
    </submittedName>
</protein>